<dbReference type="Gene3D" id="3.40.50.1820">
    <property type="entry name" value="alpha/beta hydrolase"/>
    <property type="match status" value="1"/>
</dbReference>
<dbReference type="InterPro" id="IPR013595">
    <property type="entry name" value="Pept_S33_TAP-like_C"/>
</dbReference>
<evidence type="ECO:0000256" key="1">
    <source>
        <dbReference type="ARBA" id="ARBA00010088"/>
    </source>
</evidence>
<keyword evidence="9" id="KW-1185">Reference proteome</keyword>
<name>A0A5P0YXR6_9ACTN</name>
<dbReference type="Pfam" id="PF00561">
    <property type="entry name" value="Abhydrolase_1"/>
    <property type="match status" value="1"/>
</dbReference>
<evidence type="ECO:0000313" key="8">
    <source>
        <dbReference type="EMBL" id="MQS04302.1"/>
    </source>
</evidence>
<dbReference type="PANTHER" id="PTHR43248">
    <property type="entry name" value="2-SUCCINYL-6-HYDROXY-2,4-CYCLOHEXADIENE-1-CARBOXYLATE SYNTHASE"/>
    <property type="match status" value="1"/>
</dbReference>
<evidence type="ECO:0000313" key="9">
    <source>
        <dbReference type="Proteomes" id="UP000320857"/>
    </source>
</evidence>
<sequence length="600" mass="65482">MGAATLAAAVLATPLLTAPASAAPVTAEAVTAAGAAQTAAAKNRFREPDVAKLAGKLAKQELDWEACRFPSVAPATEERLLKVKGVACATVKVPLDWHNVRNGKTIDVRISRTQTSKADKRQGIALVNPGGPGGSGLPWGAAMAERAPKLAESYDFIGFDPRGVGLSTPLKCTYEVPEDPTDVDAVNRAKVRGCVEGGLAPYITTEQTAYDMDLIRVLFGERKTSYIGYSYGTWLGTWYAATFPSRSHRFLLDSATDVTTGSLQLTWDLQPRSRDRQFQEALLPYVARNDAEYGLGTDPMKIREYFERAGGTREFIGQLYMAQLILPAMYDTTKYPSAAAAVTAVAKSGIPTAGSETDRVEELARRIIEAGDLDKHQREFVRDAKAAVLDELRSVRKQQAATAGQTATFDATFEAIRCQDGQWSQNMNYWQWWLKDQQRKAPLMSPFNRVPLCAYWPTANRMPKPHTRTFPKVMVLQSELDAATAYEGGLTSAKKLPGAALVSVDNEGSHGLFPYGTTCVDDPVETYFLTGKQPRKKFTGCQALPLPAEDTTHEVGGSLGKHGKIKIKMMTDKVKEANRLTRDLLRETNTASGTEFMPAP</sequence>
<dbReference type="Proteomes" id="UP000517765">
    <property type="component" value="Unassembled WGS sequence"/>
</dbReference>
<dbReference type="OrthoDB" id="4273853at2"/>
<dbReference type="SUPFAM" id="SSF53474">
    <property type="entry name" value="alpha/beta-Hydrolases"/>
    <property type="match status" value="1"/>
</dbReference>
<keyword evidence="2 4" id="KW-0732">Signal</keyword>
<evidence type="ECO:0000313" key="10">
    <source>
        <dbReference type="Proteomes" id="UP000517765"/>
    </source>
</evidence>
<comment type="similarity">
    <text evidence="1">Belongs to the peptidase S33 family.</text>
</comment>
<evidence type="ECO:0000259" key="6">
    <source>
        <dbReference type="Pfam" id="PF08386"/>
    </source>
</evidence>
<keyword evidence="3 8" id="KW-0378">Hydrolase</keyword>
<feature type="signal peptide" evidence="4">
    <location>
        <begin position="1"/>
        <end position="22"/>
    </location>
</feature>
<reference evidence="8 9" key="1">
    <citation type="submission" date="2019-10" db="EMBL/GenBank/DDBJ databases">
        <title>Streptomyces sp. nov., a novel actinobacterium isolated from alkaline environment.</title>
        <authorList>
            <person name="Golinska P."/>
        </authorList>
    </citation>
    <scope>NUCLEOTIDE SEQUENCE [LARGE SCALE GENOMIC DNA]</scope>
    <source>
        <strain evidence="8 9">OF1</strain>
    </source>
</reference>
<protein>
    <submittedName>
        <fullName evidence="8">Alpha/beta fold hydrolase</fullName>
    </submittedName>
</protein>
<feature type="domain" description="Peptidase S33 tripeptidyl aminopeptidase-like C-terminal" evidence="6">
    <location>
        <begin position="452"/>
        <end position="536"/>
    </location>
</feature>
<dbReference type="AlphaFoldDB" id="A0A5P0YXR6"/>
<dbReference type="Pfam" id="PF08386">
    <property type="entry name" value="Abhydrolase_4"/>
    <property type="match status" value="1"/>
</dbReference>
<dbReference type="InterPro" id="IPR051601">
    <property type="entry name" value="Serine_prot/Carboxylest_S33"/>
</dbReference>
<dbReference type="InterPro" id="IPR029058">
    <property type="entry name" value="AB_hydrolase_fold"/>
</dbReference>
<accession>A0A5P0YXR6</accession>
<dbReference type="PANTHER" id="PTHR43248:SF29">
    <property type="entry name" value="TRIPEPTIDYL AMINOPEPTIDASE"/>
    <property type="match status" value="1"/>
</dbReference>
<evidence type="ECO:0000256" key="2">
    <source>
        <dbReference type="ARBA" id="ARBA00022729"/>
    </source>
</evidence>
<dbReference type="InterPro" id="IPR000073">
    <property type="entry name" value="AB_hydrolase_1"/>
</dbReference>
<evidence type="ECO:0000256" key="3">
    <source>
        <dbReference type="ARBA" id="ARBA00022801"/>
    </source>
</evidence>
<dbReference type="EMBL" id="VJYK02000267">
    <property type="protein sequence ID" value="MQS04302.1"/>
    <property type="molecule type" value="Genomic_DNA"/>
</dbReference>
<feature type="chain" id="PRO_5036149100" evidence="4">
    <location>
        <begin position="23"/>
        <end position="600"/>
    </location>
</feature>
<evidence type="ECO:0000313" key="7">
    <source>
        <dbReference type="EMBL" id="MBB1262220.1"/>
    </source>
</evidence>
<feature type="domain" description="AB hydrolase-1" evidence="5">
    <location>
        <begin position="126"/>
        <end position="271"/>
    </location>
</feature>
<organism evidence="8 9">
    <name type="scientific">Streptomyces alkaliterrae</name>
    <dbReference type="NCBI Taxonomy" id="2213162"/>
    <lineage>
        <taxon>Bacteria</taxon>
        <taxon>Bacillati</taxon>
        <taxon>Actinomycetota</taxon>
        <taxon>Actinomycetes</taxon>
        <taxon>Kitasatosporales</taxon>
        <taxon>Streptomycetaceae</taxon>
        <taxon>Streptomyces</taxon>
    </lineage>
</organism>
<dbReference type="GO" id="GO:0016787">
    <property type="term" value="F:hydrolase activity"/>
    <property type="evidence" value="ECO:0007669"/>
    <property type="project" value="UniProtKB-KW"/>
</dbReference>
<comment type="caution">
    <text evidence="8">The sequence shown here is derived from an EMBL/GenBank/DDBJ whole genome shotgun (WGS) entry which is preliminary data.</text>
</comment>
<reference evidence="7" key="3">
    <citation type="journal article" name="Syst. Appl. Microbiol.">
        <title>Streptomyces alkaliterrae sp. nov., isolated from an alkaline soil, and emended descriptions of Streptomyces alkaliphilus, Streptomyces calidiresistens and Streptomyces durbertensis.</title>
        <authorList>
            <person name="Swiecimska M."/>
            <person name="Golinska P."/>
            <person name="Nouioui I."/>
            <person name="Wypij M."/>
            <person name="Rai M."/>
            <person name="Sangal V."/>
            <person name="Goodfellow M."/>
        </authorList>
    </citation>
    <scope>NUCLEOTIDE SEQUENCE</scope>
    <source>
        <strain evidence="7">OF8</strain>
    </source>
</reference>
<reference evidence="10" key="2">
    <citation type="submission" date="2020-05" db="EMBL/GenBank/DDBJ databases">
        <title>Classification of alakaliphilic streptomycetes isolated from an alkaline soil next to Lonar Crater, India and a proposal for the recognition of Streptomyces alkaliterrae sp. nov.</title>
        <authorList>
            <person name="Golinska P."/>
        </authorList>
    </citation>
    <scope>NUCLEOTIDE SEQUENCE [LARGE SCALE GENOMIC DNA]</scope>
    <source>
        <strain evidence="10">OF8</strain>
    </source>
</reference>
<gene>
    <name evidence="8" type="ORF">FNX44_020980</name>
    <name evidence="7" type="ORF">H3147_25920</name>
</gene>
<evidence type="ECO:0000256" key="4">
    <source>
        <dbReference type="SAM" id="SignalP"/>
    </source>
</evidence>
<dbReference type="EMBL" id="JABJXA010000281">
    <property type="protein sequence ID" value="MBB1262220.1"/>
    <property type="molecule type" value="Genomic_DNA"/>
</dbReference>
<proteinExistence type="inferred from homology"/>
<dbReference type="Proteomes" id="UP000320857">
    <property type="component" value="Unassembled WGS sequence"/>
</dbReference>
<evidence type="ECO:0000259" key="5">
    <source>
        <dbReference type="Pfam" id="PF00561"/>
    </source>
</evidence>